<dbReference type="PANTHER" id="PTHR24016">
    <property type="entry name" value="CONSERVED OLIGOMERIC GOLGI COMPLEX SUBUNIT 4"/>
    <property type="match status" value="1"/>
</dbReference>
<dbReference type="InterPro" id="IPR048680">
    <property type="entry name" value="COG4_N"/>
</dbReference>
<dbReference type="InterPro" id="IPR048682">
    <property type="entry name" value="COG4"/>
</dbReference>
<dbReference type="Proteomes" id="UP001497623">
    <property type="component" value="Unassembled WGS sequence"/>
</dbReference>
<protein>
    <recommendedName>
        <fullName evidence="1">Conserved oligomeric Golgi complex subunit 4 N-terminal domain-containing protein</fullName>
    </recommendedName>
</protein>
<feature type="domain" description="Conserved oligomeric Golgi complex subunit 4 N-terminal" evidence="1">
    <location>
        <begin position="52"/>
        <end position="147"/>
    </location>
</feature>
<accession>A0AAV2SFH7</accession>
<evidence type="ECO:0000259" key="1">
    <source>
        <dbReference type="Pfam" id="PF20663"/>
    </source>
</evidence>
<dbReference type="GO" id="GO:0017119">
    <property type="term" value="C:Golgi transport complex"/>
    <property type="evidence" value="ECO:0007669"/>
    <property type="project" value="TreeGrafter"/>
</dbReference>
<comment type="caution">
    <text evidence="2">The sequence shown here is derived from an EMBL/GenBank/DDBJ whole genome shotgun (WGS) entry which is preliminary data.</text>
</comment>
<dbReference type="AlphaFoldDB" id="A0AAV2SFH7"/>
<dbReference type="GO" id="GO:0007030">
    <property type="term" value="P:Golgi organization"/>
    <property type="evidence" value="ECO:0007669"/>
    <property type="project" value="TreeGrafter"/>
</dbReference>
<gene>
    <name evidence="2" type="ORF">MNOR_LOCUS35050</name>
</gene>
<proteinExistence type="predicted"/>
<dbReference type="Pfam" id="PF20663">
    <property type="entry name" value="COG4_N"/>
    <property type="match status" value="1"/>
</dbReference>
<sequence>MEEPHWESNNDLADPFGQLKVAYENCCNDSVALVAERLEWSIGNRHHLEARLSQLARLVPTLQLVQADARQLENTISFTHQLANTVSAKVRHLDTAKSLVVETQKRVGDLLDLEGCSGGVATALSQEDYETAAAHIHRFLAMDETLLLHTTDSATKGDPLKFTTFFFIIKREKEIIAFLNNFIQNSRISDEILLEFFYFFNFFWNKEELGLKLKIITQMSIDLGDELGDFRTAFDPKGRQTKKRR</sequence>
<evidence type="ECO:0000313" key="3">
    <source>
        <dbReference type="Proteomes" id="UP001497623"/>
    </source>
</evidence>
<keyword evidence="3" id="KW-1185">Reference proteome</keyword>
<name>A0AAV2SFH7_MEGNR</name>
<feature type="non-terminal residue" evidence="2">
    <location>
        <position position="245"/>
    </location>
</feature>
<reference evidence="2 3" key="1">
    <citation type="submission" date="2024-05" db="EMBL/GenBank/DDBJ databases">
        <authorList>
            <person name="Wallberg A."/>
        </authorList>
    </citation>
    <scope>NUCLEOTIDE SEQUENCE [LARGE SCALE GENOMIC DNA]</scope>
</reference>
<dbReference type="EMBL" id="CAXKWB010056707">
    <property type="protein sequence ID" value="CAL4178647.1"/>
    <property type="molecule type" value="Genomic_DNA"/>
</dbReference>
<organism evidence="2 3">
    <name type="scientific">Meganyctiphanes norvegica</name>
    <name type="common">Northern krill</name>
    <name type="synonym">Thysanopoda norvegica</name>
    <dbReference type="NCBI Taxonomy" id="48144"/>
    <lineage>
        <taxon>Eukaryota</taxon>
        <taxon>Metazoa</taxon>
        <taxon>Ecdysozoa</taxon>
        <taxon>Arthropoda</taxon>
        <taxon>Crustacea</taxon>
        <taxon>Multicrustacea</taxon>
        <taxon>Malacostraca</taxon>
        <taxon>Eumalacostraca</taxon>
        <taxon>Eucarida</taxon>
        <taxon>Euphausiacea</taxon>
        <taxon>Euphausiidae</taxon>
        <taxon>Meganyctiphanes</taxon>
    </lineage>
</organism>
<evidence type="ECO:0000313" key="2">
    <source>
        <dbReference type="EMBL" id="CAL4178647.1"/>
    </source>
</evidence>
<dbReference type="PANTHER" id="PTHR24016:SF0">
    <property type="entry name" value="CONSERVED OLIGOMERIC GOLGI COMPLEX SUBUNIT 4"/>
    <property type="match status" value="1"/>
</dbReference>
<dbReference type="GO" id="GO:0006890">
    <property type="term" value="P:retrograde vesicle-mediated transport, Golgi to endoplasmic reticulum"/>
    <property type="evidence" value="ECO:0007669"/>
    <property type="project" value="TreeGrafter"/>
</dbReference>